<evidence type="ECO:0000259" key="11">
    <source>
        <dbReference type="Pfam" id="PF08022"/>
    </source>
</evidence>
<dbReference type="InterPro" id="IPR013121">
    <property type="entry name" value="Fe_red_NAD-bd_6"/>
</dbReference>
<proteinExistence type="predicted"/>
<keyword evidence="8 9" id="KW-0472">Membrane</keyword>
<dbReference type="HOGENOM" id="CLU_010365_8_1_1"/>
<dbReference type="GO" id="GO:0006879">
    <property type="term" value="P:intracellular iron ion homeostasis"/>
    <property type="evidence" value="ECO:0007669"/>
    <property type="project" value="TreeGrafter"/>
</dbReference>
<dbReference type="Pfam" id="PF08030">
    <property type="entry name" value="NAD_binding_6"/>
    <property type="match status" value="1"/>
</dbReference>
<sequence length="521" mass="59023">MQAPYIYATAYISLLGLVVIWRLFRFLTARARDHVFSVLSKWLLYTVILARVNSSSDITIIAGIVVICMLVGNIASALIAVASQADFSARLARLCITNLVVLFFGGRTNFVADRILKLSHNQYYLIHRWVGRICVLEGLIHGVLSVLQRRKPLRAIDITLISITGTIAVCSFVYIRRRVYELFLQLHTIASVALLVFLWLHLTRPSPYVVACISSAASFFVLQKILWVIHCIYRNAGSGPRCQASITRFQSNGNQNEEVFQVRVDVRRPWHVIPGQFIYLSLPHSRGLGLGLLEFHPFIVAWAFHDEKNQLGSVVLIIQRRQGFTRKLGFTSTTTPAIIDGPYGGVDCKELARYDKVLLMSSGTGIAAHLYMTRYLLLAHNQQTARVRRLTLLWFLETSDQMKWAKEYLDTLNGIDSRKILTIYLLYPNETEGTAEGEFSSSRIPEARMYPISGSLDMAMFIEGEWSAEAGNMLVTVCGTPKFEMRARQAVRASSHHIHFRTSVYLPDETYISKMSVSRYR</sequence>
<evidence type="ECO:0000256" key="5">
    <source>
        <dbReference type="ARBA" id="ARBA00022989"/>
    </source>
</evidence>
<dbReference type="AlphaFoldDB" id="W6Y6D2"/>
<dbReference type="RefSeq" id="XP_007718850.1">
    <property type="nucleotide sequence ID" value="XM_007720660.1"/>
</dbReference>
<dbReference type="GO" id="GO:0000293">
    <property type="term" value="F:ferric-chelate reductase activity"/>
    <property type="evidence" value="ECO:0007669"/>
    <property type="project" value="UniProtKB-ARBA"/>
</dbReference>
<evidence type="ECO:0000256" key="1">
    <source>
        <dbReference type="ARBA" id="ARBA00004141"/>
    </source>
</evidence>
<feature type="domain" description="Ferric oxidoreductase" evidence="10">
    <location>
        <begin position="96"/>
        <end position="197"/>
    </location>
</feature>
<feature type="transmembrane region" description="Helical" evidence="9">
    <location>
        <begin position="155"/>
        <end position="175"/>
    </location>
</feature>
<dbReference type="GO" id="GO:0005886">
    <property type="term" value="C:plasma membrane"/>
    <property type="evidence" value="ECO:0007669"/>
    <property type="project" value="TreeGrafter"/>
</dbReference>
<dbReference type="PANTHER" id="PTHR32361">
    <property type="entry name" value="FERRIC/CUPRIC REDUCTASE TRANSMEMBRANE COMPONENT"/>
    <property type="match status" value="1"/>
</dbReference>
<keyword evidence="5 9" id="KW-1133">Transmembrane helix</keyword>
<dbReference type="SUPFAM" id="SSF52343">
    <property type="entry name" value="Ferredoxin reductase-like, C-terminal NADP-linked domain"/>
    <property type="match status" value="1"/>
</dbReference>
<evidence type="ECO:0000256" key="4">
    <source>
        <dbReference type="ARBA" id="ARBA00022982"/>
    </source>
</evidence>
<name>W6Y6D2_COCC2</name>
<keyword evidence="2" id="KW-0813">Transport</keyword>
<dbReference type="GeneID" id="19149659"/>
<dbReference type="Pfam" id="PF01794">
    <property type="entry name" value="Ferric_reduct"/>
    <property type="match status" value="1"/>
</dbReference>
<keyword evidence="6" id="KW-0560">Oxidoreductase</keyword>
<dbReference type="KEGG" id="bze:COCCADRAFT_42209"/>
<evidence type="ECO:0000313" key="14">
    <source>
        <dbReference type="Proteomes" id="UP000053841"/>
    </source>
</evidence>
<evidence type="ECO:0008006" key="15">
    <source>
        <dbReference type="Google" id="ProtNLM"/>
    </source>
</evidence>
<feature type="transmembrane region" description="Helical" evidence="9">
    <location>
        <begin position="182"/>
        <end position="202"/>
    </location>
</feature>
<dbReference type="InterPro" id="IPR013130">
    <property type="entry name" value="Fe3_Rdtase_TM_dom"/>
</dbReference>
<evidence type="ECO:0000313" key="13">
    <source>
        <dbReference type="EMBL" id="EUC26846.1"/>
    </source>
</evidence>
<protein>
    <recommendedName>
        <fullName evidence="15">FAD-binding FR-type domain-containing protein</fullName>
    </recommendedName>
</protein>
<comment type="subcellular location">
    <subcellularLocation>
        <location evidence="1">Membrane</location>
        <topology evidence="1">Multi-pass membrane protein</topology>
    </subcellularLocation>
</comment>
<feature type="transmembrane region" description="Helical" evidence="9">
    <location>
        <begin position="208"/>
        <end position="233"/>
    </location>
</feature>
<evidence type="ECO:0000256" key="8">
    <source>
        <dbReference type="ARBA" id="ARBA00023136"/>
    </source>
</evidence>
<reference evidence="13 14" key="1">
    <citation type="journal article" date="2013" name="PLoS Genet.">
        <title>Comparative genome structure, secondary metabolite, and effector coding capacity across Cochliobolus pathogens.</title>
        <authorList>
            <person name="Condon B.J."/>
            <person name="Leng Y."/>
            <person name="Wu D."/>
            <person name="Bushley K.E."/>
            <person name="Ohm R.A."/>
            <person name="Otillar R."/>
            <person name="Martin J."/>
            <person name="Schackwitz W."/>
            <person name="Grimwood J."/>
            <person name="MohdZainudin N."/>
            <person name="Xue C."/>
            <person name="Wang R."/>
            <person name="Manning V.A."/>
            <person name="Dhillon B."/>
            <person name="Tu Z.J."/>
            <person name="Steffenson B.J."/>
            <person name="Salamov A."/>
            <person name="Sun H."/>
            <person name="Lowry S."/>
            <person name="LaButti K."/>
            <person name="Han J."/>
            <person name="Copeland A."/>
            <person name="Lindquist E."/>
            <person name="Barry K."/>
            <person name="Schmutz J."/>
            <person name="Baker S.E."/>
            <person name="Ciuffetti L.M."/>
            <person name="Grigoriev I.V."/>
            <person name="Zhong S."/>
            <person name="Turgeon B.G."/>
        </authorList>
    </citation>
    <scope>NUCLEOTIDE SEQUENCE [LARGE SCALE GENOMIC DNA]</scope>
    <source>
        <strain evidence="13 14">26-R-13</strain>
    </source>
</reference>
<dbReference type="GO" id="GO:0006826">
    <property type="term" value="P:iron ion transport"/>
    <property type="evidence" value="ECO:0007669"/>
    <property type="project" value="TreeGrafter"/>
</dbReference>
<evidence type="ECO:0000256" key="2">
    <source>
        <dbReference type="ARBA" id="ARBA00022448"/>
    </source>
</evidence>
<keyword evidence="7" id="KW-0406">Ion transport</keyword>
<dbReference type="CDD" id="cd06186">
    <property type="entry name" value="NOX_Duox_like_FAD_NADP"/>
    <property type="match status" value="1"/>
</dbReference>
<dbReference type="EMBL" id="KI965095">
    <property type="protein sequence ID" value="EUC26846.1"/>
    <property type="molecule type" value="Genomic_DNA"/>
</dbReference>
<dbReference type="Pfam" id="PF08022">
    <property type="entry name" value="FAD_binding_8"/>
    <property type="match status" value="1"/>
</dbReference>
<gene>
    <name evidence="13" type="ORF">COCCADRAFT_42209</name>
</gene>
<feature type="domain" description="FAD-binding 8" evidence="11">
    <location>
        <begin position="256"/>
        <end position="344"/>
    </location>
</feature>
<organism evidence="13 14">
    <name type="scientific">Cochliobolus carbonum (strain 26-R-13)</name>
    <name type="common">Maize leaf spot fungus</name>
    <name type="synonym">Bipolaris zeicola</name>
    <dbReference type="NCBI Taxonomy" id="930089"/>
    <lineage>
        <taxon>Eukaryota</taxon>
        <taxon>Fungi</taxon>
        <taxon>Dikarya</taxon>
        <taxon>Ascomycota</taxon>
        <taxon>Pezizomycotina</taxon>
        <taxon>Dothideomycetes</taxon>
        <taxon>Pleosporomycetidae</taxon>
        <taxon>Pleosporales</taxon>
        <taxon>Pleosporineae</taxon>
        <taxon>Pleosporaceae</taxon>
        <taxon>Bipolaris</taxon>
    </lineage>
</organism>
<dbReference type="GO" id="GO:0015677">
    <property type="term" value="P:copper ion import"/>
    <property type="evidence" value="ECO:0007669"/>
    <property type="project" value="TreeGrafter"/>
</dbReference>
<dbReference type="eggNOG" id="KOG0039">
    <property type="taxonomic scope" value="Eukaryota"/>
</dbReference>
<dbReference type="InterPro" id="IPR013112">
    <property type="entry name" value="FAD-bd_8"/>
</dbReference>
<keyword evidence="4" id="KW-0249">Electron transport</keyword>
<keyword evidence="3 9" id="KW-0812">Transmembrane</keyword>
<dbReference type="OrthoDB" id="4494341at2759"/>
<feature type="transmembrane region" description="Helical" evidence="9">
    <location>
        <begin position="6"/>
        <end position="24"/>
    </location>
</feature>
<evidence type="ECO:0000259" key="12">
    <source>
        <dbReference type="Pfam" id="PF08030"/>
    </source>
</evidence>
<evidence type="ECO:0000256" key="3">
    <source>
        <dbReference type="ARBA" id="ARBA00022692"/>
    </source>
</evidence>
<evidence type="ECO:0000256" key="7">
    <source>
        <dbReference type="ARBA" id="ARBA00023065"/>
    </source>
</evidence>
<evidence type="ECO:0000259" key="10">
    <source>
        <dbReference type="Pfam" id="PF01794"/>
    </source>
</evidence>
<dbReference type="Proteomes" id="UP000053841">
    <property type="component" value="Unassembled WGS sequence"/>
</dbReference>
<dbReference type="Gene3D" id="3.40.50.80">
    <property type="entry name" value="Nucleotide-binding domain of ferredoxin-NADP reductase (FNR) module"/>
    <property type="match status" value="1"/>
</dbReference>
<dbReference type="PANTHER" id="PTHR32361:SF26">
    <property type="entry name" value="FAD-BINDING 8 DOMAIN-CONTAINING PROTEIN-RELATED"/>
    <property type="match status" value="1"/>
</dbReference>
<evidence type="ECO:0000256" key="6">
    <source>
        <dbReference type="ARBA" id="ARBA00023002"/>
    </source>
</evidence>
<keyword evidence="14" id="KW-1185">Reference proteome</keyword>
<dbReference type="InterPro" id="IPR039261">
    <property type="entry name" value="FNR_nucleotide-bd"/>
</dbReference>
<accession>W6Y6D2</accession>
<feature type="domain" description="Ferric reductase NAD binding" evidence="12">
    <location>
        <begin position="354"/>
        <end position="431"/>
    </location>
</feature>
<evidence type="ECO:0000256" key="9">
    <source>
        <dbReference type="SAM" id="Phobius"/>
    </source>
</evidence>
<feature type="transmembrane region" description="Helical" evidence="9">
    <location>
        <begin position="58"/>
        <end position="82"/>
    </location>
</feature>
<dbReference type="InterPro" id="IPR051410">
    <property type="entry name" value="Ferric/Cupric_Reductase"/>
</dbReference>